<sequence length="107" mass="12418">MQPLPKRLKLENPTAPVSYNSEVGVELLPKVLDDSTIANRMGIMNMEVNTELLPYPTEDSTSAKEMNIELLQKILKVLKRWQKVFLVLQRWLSLVIKWWKLMVLAVI</sequence>
<protein>
    <submittedName>
        <fullName evidence="1">Uncharacterized protein</fullName>
    </submittedName>
</protein>
<keyword evidence="2" id="KW-1185">Reference proteome</keyword>
<dbReference type="AlphaFoldDB" id="A0A7J8SNJ0"/>
<proteinExistence type="predicted"/>
<feature type="non-terminal residue" evidence="1">
    <location>
        <position position="1"/>
    </location>
</feature>
<accession>A0A7J8SNJ0</accession>
<gene>
    <name evidence="1" type="ORF">Godav_004967</name>
</gene>
<organism evidence="1 2">
    <name type="scientific">Gossypium davidsonii</name>
    <name type="common">Davidson's cotton</name>
    <name type="synonym">Gossypium klotzschianum subsp. davidsonii</name>
    <dbReference type="NCBI Taxonomy" id="34287"/>
    <lineage>
        <taxon>Eukaryota</taxon>
        <taxon>Viridiplantae</taxon>
        <taxon>Streptophyta</taxon>
        <taxon>Embryophyta</taxon>
        <taxon>Tracheophyta</taxon>
        <taxon>Spermatophyta</taxon>
        <taxon>Magnoliopsida</taxon>
        <taxon>eudicotyledons</taxon>
        <taxon>Gunneridae</taxon>
        <taxon>Pentapetalae</taxon>
        <taxon>rosids</taxon>
        <taxon>malvids</taxon>
        <taxon>Malvales</taxon>
        <taxon>Malvaceae</taxon>
        <taxon>Malvoideae</taxon>
        <taxon>Gossypium</taxon>
    </lineage>
</organism>
<reference evidence="1 2" key="1">
    <citation type="journal article" date="2019" name="Genome Biol. Evol.">
        <title>Insights into the evolution of the New World diploid cottons (Gossypium, subgenus Houzingenia) based on genome sequencing.</title>
        <authorList>
            <person name="Grover C.E."/>
            <person name="Arick M.A. 2nd"/>
            <person name="Thrash A."/>
            <person name="Conover J.L."/>
            <person name="Sanders W.S."/>
            <person name="Peterson D.G."/>
            <person name="Frelichowski J.E."/>
            <person name="Scheffler J.A."/>
            <person name="Scheffler B.E."/>
            <person name="Wendel J.F."/>
        </authorList>
    </citation>
    <scope>NUCLEOTIDE SEQUENCE [LARGE SCALE GENOMIC DNA]</scope>
    <source>
        <strain evidence="1">27</strain>
        <tissue evidence="1">Leaf</tissue>
    </source>
</reference>
<name>A0A7J8SNJ0_GOSDV</name>
<evidence type="ECO:0000313" key="2">
    <source>
        <dbReference type="Proteomes" id="UP000593561"/>
    </source>
</evidence>
<dbReference type="Proteomes" id="UP000593561">
    <property type="component" value="Unassembled WGS sequence"/>
</dbReference>
<dbReference type="EMBL" id="JABFAC010000010">
    <property type="protein sequence ID" value="MBA0627453.1"/>
    <property type="molecule type" value="Genomic_DNA"/>
</dbReference>
<comment type="caution">
    <text evidence="1">The sequence shown here is derived from an EMBL/GenBank/DDBJ whole genome shotgun (WGS) entry which is preliminary data.</text>
</comment>
<evidence type="ECO:0000313" key="1">
    <source>
        <dbReference type="EMBL" id="MBA0627453.1"/>
    </source>
</evidence>